<evidence type="ECO:0000313" key="3">
    <source>
        <dbReference type="Proteomes" id="UP001442494"/>
    </source>
</evidence>
<evidence type="ECO:0000256" key="1">
    <source>
        <dbReference type="SAM" id="MobiDB-lite"/>
    </source>
</evidence>
<accession>A0ABV0JXK6</accession>
<reference evidence="2 3" key="1">
    <citation type="submission" date="2022-04" db="EMBL/GenBank/DDBJ databases">
        <title>Positive selection, recombination, and allopatry shape intraspecific diversity of widespread and dominant cyanobacteria.</title>
        <authorList>
            <person name="Wei J."/>
            <person name="Shu W."/>
            <person name="Hu C."/>
        </authorList>
    </citation>
    <scope>NUCLEOTIDE SEQUENCE [LARGE SCALE GENOMIC DNA]</scope>
    <source>
        <strain evidence="2 3">GB2-A5</strain>
    </source>
</reference>
<protein>
    <submittedName>
        <fullName evidence="2">Uncharacterized protein</fullName>
    </submittedName>
</protein>
<evidence type="ECO:0000313" key="2">
    <source>
        <dbReference type="EMBL" id="MEP0868103.1"/>
    </source>
</evidence>
<gene>
    <name evidence="2" type="ORF">NDI37_27075</name>
</gene>
<sequence>MRYRDQLFHLRLWEDTSDNTTIAKLIQKIKKLEAGLSDINFDSNEISKLSQRIEKLEAAVESLPQTEGEKLRSQPPRNAAKKSSSPKKRQSIQPEPLIQSRLAERLGIHPSTITRRRDRDDFKAWGQHLDPEGWAWEYSWEDQTYYPV</sequence>
<dbReference type="EMBL" id="JAMPKK010000113">
    <property type="protein sequence ID" value="MEP0868103.1"/>
    <property type="molecule type" value="Genomic_DNA"/>
</dbReference>
<proteinExistence type="predicted"/>
<name>A0ABV0JXK6_9CYAN</name>
<keyword evidence="3" id="KW-1185">Reference proteome</keyword>
<comment type="caution">
    <text evidence="2">The sequence shown here is derived from an EMBL/GenBank/DDBJ whole genome shotgun (WGS) entry which is preliminary data.</text>
</comment>
<dbReference type="Proteomes" id="UP001442494">
    <property type="component" value="Unassembled WGS sequence"/>
</dbReference>
<dbReference type="RefSeq" id="WP_190421144.1">
    <property type="nucleotide sequence ID" value="NZ_JAMPKK010000113.1"/>
</dbReference>
<feature type="region of interest" description="Disordered" evidence="1">
    <location>
        <begin position="60"/>
        <end position="110"/>
    </location>
</feature>
<organism evidence="2 3">
    <name type="scientific">Funiculus sociatus GB2-A5</name>
    <dbReference type="NCBI Taxonomy" id="2933946"/>
    <lineage>
        <taxon>Bacteria</taxon>
        <taxon>Bacillati</taxon>
        <taxon>Cyanobacteriota</taxon>
        <taxon>Cyanophyceae</taxon>
        <taxon>Coleofasciculales</taxon>
        <taxon>Coleofasciculaceae</taxon>
        <taxon>Funiculus</taxon>
    </lineage>
</organism>